<evidence type="ECO:0000313" key="2">
    <source>
        <dbReference type="EMBL" id="KAG8542577.1"/>
    </source>
</evidence>
<proteinExistence type="predicted"/>
<feature type="transmembrane region" description="Helical" evidence="1">
    <location>
        <begin position="75"/>
        <end position="94"/>
    </location>
</feature>
<organism evidence="2 3">
    <name type="scientific">Engystomops pustulosus</name>
    <name type="common">Tungara frog</name>
    <name type="synonym">Physalaemus pustulosus</name>
    <dbReference type="NCBI Taxonomy" id="76066"/>
    <lineage>
        <taxon>Eukaryota</taxon>
        <taxon>Metazoa</taxon>
        <taxon>Chordata</taxon>
        <taxon>Craniata</taxon>
        <taxon>Vertebrata</taxon>
        <taxon>Euteleostomi</taxon>
        <taxon>Amphibia</taxon>
        <taxon>Batrachia</taxon>
        <taxon>Anura</taxon>
        <taxon>Neobatrachia</taxon>
        <taxon>Hyloidea</taxon>
        <taxon>Leptodactylidae</taxon>
        <taxon>Leiuperinae</taxon>
        <taxon>Engystomops</taxon>
    </lineage>
</organism>
<keyword evidence="3" id="KW-1185">Reference proteome</keyword>
<sequence length="97" mass="10864">MLWCRLGYFGSSSGSSAPLCEVPVPSGCRRLTNNDVGKRLTSFCVPPKHEDPKRSRRTRGSTGDRGCTRDIRKMSTVLFLCLFFPTTGACWLYTVRL</sequence>
<keyword evidence="1" id="KW-0812">Transmembrane</keyword>
<keyword evidence="1" id="KW-0472">Membrane</keyword>
<dbReference type="AlphaFoldDB" id="A0AAV6YZ38"/>
<dbReference type="Proteomes" id="UP000824782">
    <property type="component" value="Unassembled WGS sequence"/>
</dbReference>
<evidence type="ECO:0008006" key="4">
    <source>
        <dbReference type="Google" id="ProtNLM"/>
    </source>
</evidence>
<reference evidence="2" key="1">
    <citation type="thesis" date="2020" institute="ProQuest LLC" country="789 East Eisenhower Parkway, Ann Arbor, MI, USA">
        <title>Comparative Genomics and Chromosome Evolution.</title>
        <authorList>
            <person name="Mudd A.B."/>
        </authorList>
    </citation>
    <scope>NUCLEOTIDE SEQUENCE</scope>
    <source>
        <strain evidence="2">237g6f4</strain>
        <tissue evidence="2">Blood</tissue>
    </source>
</reference>
<accession>A0AAV6YZ38</accession>
<protein>
    <recommendedName>
        <fullName evidence="4">Secreted protein</fullName>
    </recommendedName>
</protein>
<comment type="caution">
    <text evidence="2">The sequence shown here is derived from an EMBL/GenBank/DDBJ whole genome shotgun (WGS) entry which is preliminary data.</text>
</comment>
<name>A0AAV6YZ38_ENGPU</name>
<evidence type="ECO:0000313" key="3">
    <source>
        <dbReference type="Proteomes" id="UP000824782"/>
    </source>
</evidence>
<keyword evidence="1" id="KW-1133">Transmembrane helix</keyword>
<evidence type="ECO:0000256" key="1">
    <source>
        <dbReference type="SAM" id="Phobius"/>
    </source>
</evidence>
<gene>
    <name evidence="2" type="ORF">GDO81_026474</name>
</gene>
<dbReference type="EMBL" id="WNYA01004760">
    <property type="protein sequence ID" value="KAG8542577.1"/>
    <property type="molecule type" value="Genomic_DNA"/>
</dbReference>